<keyword evidence="1" id="KW-0479">Metal-binding</keyword>
<dbReference type="OMA" id="PSHRPEC"/>
<dbReference type="Gene3D" id="6.10.140.2220">
    <property type="match status" value="1"/>
</dbReference>
<keyword evidence="8" id="KW-1185">Reference proteome</keyword>
<evidence type="ECO:0000256" key="3">
    <source>
        <dbReference type="ARBA" id="ARBA00022833"/>
    </source>
</evidence>
<evidence type="ECO:0000256" key="1">
    <source>
        <dbReference type="ARBA" id="ARBA00022723"/>
    </source>
</evidence>
<proteinExistence type="predicted"/>
<reference evidence="8" key="1">
    <citation type="submission" date="2014-09" db="EMBL/GenBank/DDBJ databases">
        <authorList>
            <person name="Sharma Rahul"/>
            <person name="Thines Marco"/>
        </authorList>
    </citation>
    <scope>NUCLEOTIDE SEQUENCE [LARGE SCALE GENOMIC DNA]</scope>
</reference>
<dbReference type="RefSeq" id="XP_024583484.1">
    <property type="nucleotide sequence ID" value="XM_024718047.1"/>
</dbReference>
<feature type="domain" description="MYND-type" evidence="6">
    <location>
        <begin position="11"/>
        <end position="48"/>
    </location>
</feature>
<keyword evidence="3" id="KW-0862">Zinc</keyword>
<dbReference type="EMBL" id="CCYD01002371">
    <property type="protein sequence ID" value="CEG47115.1"/>
    <property type="molecule type" value="Genomic_DNA"/>
</dbReference>
<dbReference type="Pfam" id="PF01753">
    <property type="entry name" value="zf-MYND"/>
    <property type="match status" value="1"/>
</dbReference>
<feature type="compositionally biased region" description="Basic residues" evidence="5">
    <location>
        <begin position="107"/>
        <end position="121"/>
    </location>
</feature>
<keyword evidence="2 4" id="KW-0863">Zinc-finger</keyword>
<dbReference type="SUPFAM" id="SSF144232">
    <property type="entry name" value="HIT/MYND zinc finger-like"/>
    <property type="match status" value="1"/>
</dbReference>
<sequence length="448" mass="49798">MTISTLIDKSCLYCGKSDAKNRCGRCRRVYFCNRDCQRQSWSNHRLTCLPSYIETDHTSCGITQLTKAPYATAGLVNTLPSKCVRLVTKPMQVVEIPVETAEASLKSQKKSKKHKKKRKARSNSMHVASTSVPLPERKNRSASLGAKKHIIWGDVHAREFTRFPGGGSAVPYDGTWALGLGNKIADIELGSVIEVDQLRELELQERAKKLSKSKRRDVRVGETRQFDYRQGVDNPLFSRLSEDERKKVFTQLQMPLVNGASELELPSFPDRRKSRQKCLTGSTSSIDFAKEIDSAGDVVSSTPDFGCVSIEQLDEFAKIRDSRDGACGCSCGELVKKVAKMNVKKLRAFLQEHKVPISGTGKTELMAAAKKVAHDVKNCANADTDCECARNGVPCHSDVCEGCAGDCHNPFQRYEYKSTEVNQYRKMQLIKWREMQQSVGGAASICVA</sequence>
<dbReference type="PROSITE" id="PS01360">
    <property type="entry name" value="ZF_MYND_1"/>
    <property type="match status" value="1"/>
</dbReference>
<evidence type="ECO:0000313" key="7">
    <source>
        <dbReference type="EMBL" id="CEG47115.1"/>
    </source>
</evidence>
<dbReference type="PROSITE" id="PS50865">
    <property type="entry name" value="ZF_MYND_2"/>
    <property type="match status" value="1"/>
</dbReference>
<name>A0A0N7L7H8_PLAHL</name>
<dbReference type="AlphaFoldDB" id="A0A0N7L7H8"/>
<protein>
    <submittedName>
        <fullName evidence="7">Mynd finger domain containing protein</fullName>
    </submittedName>
</protein>
<feature type="region of interest" description="Disordered" evidence="5">
    <location>
        <begin position="104"/>
        <end position="141"/>
    </location>
</feature>
<evidence type="ECO:0000256" key="4">
    <source>
        <dbReference type="PROSITE-ProRule" id="PRU00134"/>
    </source>
</evidence>
<accession>A0A0N7L7H8</accession>
<dbReference type="GO" id="GO:0008270">
    <property type="term" value="F:zinc ion binding"/>
    <property type="evidence" value="ECO:0007669"/>
    <property type="project" value="UniProtKB-KW"/>
</dbReference>
<evidence type="ECO:0000256" key="2">
    <source>
        <dbReference type="ARBA" id="ARBA00022771"/>
    </source>
</evidence>
<dbReference type="GeneID" id="36398823"/>
<dbReference type="OrthoDB" id="45756at2759"/>
<evidence type="ECO:0000259" key="6">
    <source>
        <dbReference type="PROSITE" id="PS50865"/>
    </source>
</evidence>
<dbReference type="InterPro" id="IPR002893">
    <property type="entry name" value="Znf_MYND"/>
</dbReference>
<evidence type="ECO:0000313" key="8">
    <source>
        <dbReference type="Proteomes" id="UP000054928"/>
    </source>
</evidence>
<dbReference type="Proteomes" id="UP000054928">
    <property type="component" value="Unassembled WGS sequence"/>
</dbReference>
<evidence type="ECO:0000256" key="5">
    <source>
        <dbReference type="SAM" id="MobiDB-lite"/>
    </source>
</evidence>
<organism evidence="7 8">
    <name type="scientific">Plasmopara halstedii</name>
    <name type="common">Downy mildew of sunflower</name>
    <dbReference type="NCBI Taxonomy" id="4781"/>
    <lineage>
        <taxon>Eukaryota</taxon>
        <taxon>Sar</taxon>
        <taxon>Stramenopiles</taxon>
        <taxon>Oomycota</taxon>
        <taxon>Peronosporomycetes</taxon>
        <taxon>Peronosporales</taxon>
        <taxon>Peronosporaceae</taxon>
        <taxon>Plasmopara</taxon>
    </lineage>
</organism>